<accession>A0ABP8V8K6</accession>
<keyword evidence="5" id="KW-1185">Reference proteome</keyword>
<feature type="domain" description="Tail sheath protein C-terminal" evidence="3">
    <location>
        <begin position="373"/>
        <end position="486"/>
    </location>
</feature>
<evidence type="ECO:0000259" key="2">
    <source>
        <dbReference type="Pfam" id="PF04984"/>
    </source>
</evidence>
<comment type="similarity">
    <text evidence="1">Belongs to the myoviridae tail sheath protein family.</text>
</comment>
<dbReference type="InterPro" id="IPR020287">
    <property type="entry name" value="Tail_sheath_C"/>
</dbReference>
<dbReference type="Pfam" id="PF17482">
    <property type="entry name" value="Phage_sheath_1C"/>
    <property type="match status" value="1"/>
</dbReference>
<evidence type="ECO:0000256" key="1">
    <source>
        <dbReference type="ARBA" id="ARBA00008005"/>
    </source>
</evidence>
<dbReference type="Pfam" id="PF04984">
    <property type="entry name" value="Phage_sheath_1"/>
    <property type="match status" value="1"/>
</dbReference>
<dbReference type="RefSeq" id="WP_345198100.1">
    <property type="nucleotide sequence ID" value="NZ_BAABFL010000459.1"/>
</dbReference>
<comment type="caution">
    <text evidence="4">The sequence shown here is derived from an EMBL/GenBank/DDBJ whole genome shotgun (WGS) entry which is preliminary data.</text>
</comment>
<name>A0ABP8V8K6_9GAMM</name>
<evidence type="ECO:0000313" key="4">
    <source>
        <dbReference type="EMBL" id="GAA4651681.1"/>
    </source>
</evidence>
<evidence type="ECO:0000313" key="5">
    <source>
        <dbReference type="Proteomes" id="UP001500604"/>
    </source>
</evidence>
<reference evidence="5" key="1">
    <citation type="journal article" date="2019" name="Int. J. Syst. Evol. Microbiol.">
        <title>The Global Catalogue of Microorganisms (GCM) 10K type strain sequencing project: providing services to taxonomists for standard genome sequencing and annotation.</title>
        <authorList>
            <consortium name="The Broad Institute Genomics Platform"/>
            <consortium name="The Broad Institute Genome Sequencing Center for Infectious Disease"/>
            <person name="Wu L."/>
            <person name="Ma J."/>
        </authorList>
    </citation>
    <scope>NUCLEOTIDE SEQUENCE [LARGE SCALE GENOMIC DNA]</scope>
    <source>
        <strain evidence="5">JCM 17805</strain>
    </source>
</reference>
<evidence type="ECO:0000259" key="3">
    <source>
        <dbReference type="Pfam" id="PF17482"/>
    </source>
</evidence>
<dbReference type="PIRSF" id="PIRSF007349">
    <property type="entry name" value="Tsp_L"/>
    <property type="match status" value="1"/>
</dbReference>
<proteinExistence type="inferred from homology"/>
<dbReference type="InterPro" id="IPR007067">
    <property type="entry name" value="Tail_sheath"/>
</dbReference>
<dbReference type="Proteomes" id="UP001500604">
    <property type="component" value="Unassembled WGS sequence"/>
</dbReference>
<sequence length="488" mass="52004">MSISFNDIPNTVRVPLAYIEIDNSGAISGTPAPMHRLLVFGQRLSTGTVAAGEPVRITSPGQAEQAFGAGSMLAAMFRHLKQANDQLETWVIALDDNSQGNAAAGNFALTGTASAAGTLSLMIGGERVQVGVAAGDAAAAVVTKAAGLINGNSRLLVTAAATDGELKITSRHKGEIGNDIDLRVNYYPGEATPAGLTVAVTAMTGGSANPDIGVALAAMGDEWYQSLVMPYLDTANLNALSIELMDRWGPDRMIDSVTYSAIRGSHAEIGTFGNSQNQFLLSCMGAGRAPQPGFVWAAVYGVMAAASLAIDPARPLQTLPLPGILPPAIKDRWTRTERELLLHDGIATHNVGAGDVVQIEREISTYQENQFGDPDPSYLDITTPATLSYIRYATRTRITQKFPRHKLANDGARFNPGQAIVTPGIIRAELLALFTELEAKGLVENFEQYKASLVVERNADDRNRLDVLAHPDIVNQLRVFAAKLQFIL</sequence>
<dbReference type="EMBL" id="BAABFL010000459">
    <property type="protein sequence ID" value="GAA4651681.1"/>
    <property type="molecule type" value="Genomic_DNA"/>
</dbReference>
<organism evidence="4 5">
    <name type="scientific">Kistimonas scapharcae</name>
    <dbReference type="NCBI Taxonomy" id="1036133"/>
    <lineage>
        <taxon>Bacteria</taxon>
        <taxon>Pseudomonadati</taxon>
        <taxon>Pseudomonadota</taxon>
        <taxon>Gammaproteobacteria</taxon>
        <taxon>Oceanospirillales</taxon>
        <taxon>Endozoicomonadaceae</taxon>
        <taxon>Kistimonas</taxon>
    </lineage>
</organism>
<protein>
    <submittedName>
        <fullName evidence="4">Phage tail sheath subtilisin-like domain-containing protein</fullName>
    </submittedName>
</protein>
<dbReference type="InterPro" id="IPR035089">
    <property type="entry name" value="Phage_sheath_subtilisin"/>
</dbReference>
<gene>
    <name evidence="4" type="ORF">GCM10023116_39650</name>
</gene>
<feature type="domain" description="Tail sheath protein subtilisin-like" evidence="2">
    <location>
        <begin position="205"/>
        <end position="365"/>
    </location>
</feature>